<dbReference type="VEuPathDB" id="FungiDB:A1O9_01076"/>
<dbReference type="RefSeq" id="XP_013265690.1">
    <property type="nucleotide sequence ID" value="XM_013410236.1"/>
</dbReference>
<dbReference type="EMBL" id="AMGV01000001">
    <property type="protein sequence ID" value="KEF63100.1"/>
    <property type="molecule type" value="Genomic_DNA"/>
</dbReference>
<reference evidence="2 3" key="1">
    <citation type="submission" date="2013-03" db="EMBL/GenBank/DDBJ databases">
        <title>The Genome Sequence of Exophiala aquamarina CBS 119918.</title>
        <authorList>
            <consortium name="The Broad Institute Genomics Platform"/>
            <person name="Cuomo C."/>
            <person name="de Hoog S."/>
            <person name="Gorbushina A."/>
            <person name="Walker B."/>
            <person name="Young S.K."/>
            <person name="Zeng Q."/>
            <person name="Gargeya S."/>
            <person name="Fitzgerald M."/>
            <person name="Haas B."/>
            <person name="Abouelleil A."/>
            <person name="Allen A.W."/>
            <person name="Alvarado L."/>
            <person name="Arachchi H.M."/>
            <person name="Berlin A.M."/>
            <person name="Chapman S.B."/>
            <person name="Gainer-Dewar J."/>
            <person name="Goldberg J."/>
            <person name="Griggs A."/>
            <person name="Gujja S."/>
            <person name="Hansen M."/>
            <person name="Howarth C."/>
            <person name="Imamovic A."/>
            <person name="Ireland A."/>
            <person name="Larimer J."/>
            <person name="McCowan C."/>
            <person name="Murphy C."/>
            <person name="Pearson M."/>
            <person name="Poon T.W."/>
            <person name="Priest M."/>
            <person name="Roberts A."/>
            <person name="Saif S."/>
            <person name="Shea T."/>
            <person name="Sisk P."/>
            <person name="Sykes S."/>
            <person name="Wortman J."/>
            <person name="Nusbaum C."/>
            <person name="Birren B."/>
        </authorList>
    </citation>
    <scope>NUCLEOTIDE SEQUENCE [LARGE SCALE GENOMIC DNA]</scope>
    <source>
        <strain evidence="2 3">CBS 119918</strain>
    </source>
</reference>
<dbReference type="AlphaFoldDB" id="A0A072Q591"/>
<evidence type="ECO:0000256" key="1">
    <source>
        <dbReference type="SAM" id="SignalP"/>
    </source>
</evidence>
<gene>
    <name evidence="2" type="ORF">A1O9_01076</name>
</gene>
<dbReference type="OrthoDB" id="5426678at2759"/>
<keyword evidence="3" id="KW-1185">Reference proteome</keyword>
<dbReference type="Proteomes" id="UP000027920">
    <property type="component" value="Unassembled WGS sequence"/>
</dbReference>
<protein>
    <recommendedName>
        <fullName evidence="4">Extracellular membrane protein CFEM domain-containing protein</fullName>
    </recommendedName>
</protein>
<organism evidence="2 3">
    <name type="scientific">Exophiala aquamarina CBS 119918</name>
    <dbReference type="NCBI Taxonomy" id="1182545"/>
    <lineage>
        <taxon>Eukaryota</taxon>
        <taxon>Fungi</taxon>
        <taxon>Dikarya</taxon>
        <taxon>Ascomycota</taxon>
        <taxon>Pezizomycotina</taxon>
        <taxon>Eurotiomycetes</taxon>
        <taxon>Chaetothyriomycetidae</taxon>
        <taxon>Chaetothyriales</taxon>
        <taxon>Herpotrichiellaceae</taxon>
        <taxon>Exophiala</taxon>
    </lineage>
</organism>
<comment type="caution">
    <text evidence="2">The sequence shown here is derived from an EMBL/GenBank/DDBJ whole genome shotgun (WGS) entry which is preliminary data.</text>
</comment>
<dbReference type="GeneID" id="25276024"/>
<feature type="chain" id="PRO_5001681941" description="Extracellular membrane protein CFEM domain-containing protein" evidence="1">
    <location>
        <begin position="30"/>
        <end position="96"/>
    </location>
</feature>
<evidence type="ECO:0000313" key="2">
    <source>
        <dbReference type="EMBL" id="KEF63100.1"/>
    </source>
</evidence>
<keyword evidence="1" id="KW-0732">Signal</keyword>
<accession>A0A072Q591</accession>
<dbReference type="HOGENOM" id="CLU_2359742_0_0_1"/>
<proteinExistence type="predicted"/>
<name>A0A072Q591_9EURO</name>
<sequence>MANWHDRPATAALYLAICLLAIAVRLTSALPTVAGSPCEPVCADAGDLVEDVVCLDADYQNLENGRAFRECVSCQLNSTAVDTAKNETDVDYGLCM</sequence>
<evidence type="ECO:0008006" key="4">
    <source>
        <dbReference type="Google" id="ProtNLM"/>
    </source>
</evidence>
<dbReference type="STRING" id="1182545.A0A072Q591"/>
<feature type="signal peptide" evidence="1">
    <location>
        <begin position="1"/>
        <end position="29"/>
    </location>
</feature>
<evidence type="ECO:0000313" key="3">
    <source>
        <dbReference type="Proteomes" id="UP000027920"/>
    </source>
</evidence>